<feature type="chain" id="PRO_5041672007" description="Tectonic-1-3 domain-containing protein" evidence="1">
    <location>
        <begin position="21"/>
        <end position="519"/>
    </location>
</feature>
<dbReference type="GO" id="GO:0060271">
    <property type="term" value="P:cilium assembly"/>
    <property type="evidence" value="ECO:0007669"/>
    <property type="project" value="TreeGrafter"/>
</dbReference>
<keyword evidence="1" id="KW-0732">Signal</keyword>
<name>A0AA85JMN7_TRIRE</name>
<dbReference type="InterPro" id="IPR011677">
    <property type="entry name" value="TCTN1-3_dom"/>
</dbReference>
<dbReference type="PANTHER" id="PTHR14611:SF2">
    <property type="entry name" value="TECTONIC"/>
    <property type="match status" value="1"/>
</dbReference>
<reference evidence="3" key="1">
    <citation type="submission" date="2022-06" db="EMBL/GenBank/DDBJ databases">
        <authorList>
            <person name="Berger JAMES D."/>
            <person name="Berger JAMES D."/>
        </authorList>
    </citation>
    <scope>NUCLEOTIDE SEQUENCE [LARGE SCALE GENOMIC DNA]</scope>
</reference>
<feature type="domain" description="Tectonic-1-3" evidence="2">
    <location>
        <begin position="362"/>
        <end position="486"/>
    </location>
</feature>
<dbReference type="WBParaSite" id="TREG1_28900.1">
    <property type="protein sequence ID" value="TREG1_28900.1"/>
    <property type="gene ID" value="TREG1_28900"/>
</dbReference>
<evidence type="ECO:0000256" key="1">
    <source>
        <dbReference type="SAM" id="SignalP"/>
    </source>
</evidence>
<dbReference type="PANTHER" id="PTHR14611">
    <property type="entry name" value="TECTONIC FAMILY MEMBER"/>
    <property type="match status" value="1"/>
</dbReference>
<reference evidence="4" key="2">
    <citation type="submission" date="2023-11" db="UniProtKB">
        <authorList>
            <consortium name="WormBaseParasite"/>
        </authorList>
    </citation>
    <scope>IDENTIFICATION</scope>
</reference>
<dbReference type="Proteomes" id="UP000050795">
    <property type="component" value="Unassembled WGS sequence"/>
</dbReference>
<dbReference type="GO" id="GO:0035869">
    <property type="term" value="C:ciliary transition zone"/>
    <property type="evidence" value="ECO:0007669"/>
    <property type="project" value="TreeGrafter"/>
</dbReference>
<organism evidence="3 4">
    <name type="scientific">Trichobilharzia regenti</name>
    <name type="common">Nasal bird schistosome</name>
    <dbReference type="NCBI Taxonomy" id="157069"/>
    <lineage>
        <taxon>Eukaryota</taxon>
        <taxon>Metazoa</taxon>
        <taxon>Spiralia</taxon>
        <taxon>Lophotrochozoa</taxon>
        <taxon>Platyhelminthes</taxon>
        <taxon>Trematoda</taxon>
        <taxon>Digenea</taxon>
        <taxon>Strigeidida</taxon>
        <taxon>Schistosomatoidea</taxon>
        <taxon>Schistosomatidae</taxon>
        <taxon>Trichobilharzia</taxon>
    </lineage>
</organism>
<dbReference type="Pfam" id="PF07773">
    <property type="entry name" value="TCTN_DUF1619"/>
    <property type="match status" value="1"/>
</dbReference>
<evidence type="ECO:0000259" key="2">
    <source>
        <dbReference type="Pfam" id="PF07773"/>
    </source>
</evidence>
<evidence type="ECO:0000313" key="3">
    <source>
        <dbReference type="Proteomes" id="UP000050795"/>
    </source>
</evidence>
<evidence type="ECO:0000313" key="4">
    <source>
        <dbReference type="WBParaSite" id="TREG1_28900.1"/>
    </source>
</evidence>
<sequence>MLLLVAIWLITCLVVPPLHGNTCVCDIRPMICEKFCQCDPGCSIEDWKSFNNSHSKEKGRWCIPKVLYFSSSTTYIKSQENENLCFSDDAFVKQNFFNAKYDTSKLQWKSIYTNTLNFWNACTETSLCVLYKSNMLGRFTIPSDQGCLISASPRFLSNTTTKCNRMLNLTDGGTSCAQLPNILTYTDQLQFIRLPISKFTESGVYNIEAITASQSIKSIVSITCKDSNDSIISCQKSLPVFDTNTRTCKNVITGVTYKFAYNENGLTEASVEFKFSNVVTEVFDESYTVQFVEGNNVINQSALVQPLFTDYRSGSPGYLKNYPIRAAYAQTDTSKSQIIMSTYPSNPSIYPNLNNEINFGWWPIPNSGDCEEQPKLTGRIKTILFGQDTYSSCVLRLKSFVGNPINCTTLETQIKSILNYGQTPITHVGVWEANNINLINGTKSWACQNVITGQTIHIFYARKGALYSLQNSIISVQRIYKRGTISYICQGYSCVDVNRNPEQQFFLTTNIRFFDITSK</sequence>
<dbReference type="InterPro" id="IPR040354">
    <property type="entry name" value="TCTN1-3"/>
</dbReference>
<dbReference type="AlphaFoldDB" id="A0AA85JMN7"/>
<protein>
    <recommendedName>
        <fullName evidence="2">Tectonic-1-3 domain-containing protein</fullName>
    </recommendedName>
</protein>
<accession>A0AA85JMN7</accession>
<keyword evidence="3" id="KW-1185">Reference proteome</keyword>
<feature type="signal peptide" evidence="1">
    <location>
        <begin position="1"/>
        <end position="20"/>
    </location>
</feature>
<proteinExistence type="predicted"/>